<evidence type="ECO:0000313" key="2">
    <source>
        <dbReference type="EMBL" id="CAJ1391944.1"/>
    </source>
</evidence>
<dbReference type="EMBL" id="CAUJNA010002232">
    <property type="protein sequence ID" value="CAJ1391944.1"/>
    <property type="molecule type" value="Genomic_DNA"/>
</dbReference>
<reference evidence="2" key="1">
    <citation type="submission" date="2023-08" db="EMBL/GenBank/DDBJ databases">
        <authorList>
            <person name="Chen Y."/>
            <person name="Shah S."/>
            <person name="Dougan E. K."/>
            <person name="Thang M."/>
            <person name="Chan C."/>
        </authorList>
    </citation>
    <scope>NUCLEOTIDE SEQUENCE</scope>
</reference>
<feature type="compositionally biased region" description="Polar residues" evidence="1">
    <location>
        <begin position="83"/>
        <end position="96"/>
    </location>
</feature>
<evidence type="ECO:0000256" key="1">
    <source>
        <dbReference type="SAM" id="MobiDB-lite"/>
    </source>
</evidence>
<accession>A0AA36MZ04</accession>
<name>A0AA36MZ04_9DINO</name>
<feature type="region of interest" description="Disordered" evidence="1">
    <location>
        <begin position="80"/>
        <end position="118"/>
    </location>
</feature>
<comment type="caution">
    <text evidence="2">The sequence shown here is derived from an EMBL/GenBank/DDBJ whole genome shotgun (WGS) entry which is preliminary data.</text>
</comment>
<evidence type="ECO:0000313" key="3">
    <source>
        <dbReference type="Proteomes" id="UP001178507"/>
    </source>
</evidence>
<proteinExistence type="predicted"/>
<keyword evidence="3" id="KW-1185">Reference proteome</keyword>
<feature type="compositionally biased region" description="Basic residues" evidence="1">
    <location>
        <begin position="188"/>
        <end position="201"/>
    </location>
</feature>
<gene>
    <name evidence="2" type="ORF">EVOR1521_LOCUS17172</name>
</gene>
<protein>
    <submittedName>
        <fullName evidence="2">Uncharacterized protein</fullName>
    </submittedName>
</protein>
<dbReference type="Proteomes" id="UP001178507">
    <property type="component" value="Unassembled WGS sequence"/>
</dbReference>
<feature type="region of interest" description="Disordered" evidence="1">
    <location>
        <begin position="188"/>
        <end position="208"/>
    </location>
</feature>
<sequence length="279" mass="31619">MLKSPGVSNWSPNLENEVPDRPELTRILSSSRTGRMHWHRNQFVPLPCRPPPAKLPEEFIPPEHRQHLIYLALYRDKVDQHQAARSQSPHSQSAQSMPEEESMAGFSPGSAERRPHTATAHTAAVNAMASGLDEHLEAKRLGKLFDEWVATQDIDTAYEKICLPSPKEGKMRQTMELPAAAIALGVRARRTPRAGSHKSSRGRPEVQEVADAATTHTRRFADRRKLERLWNVMTNPKVRCASLSDKVGYERDRQMPARIEGIKPLMLYKLYTGPWRLDV</sequence>
<dbReference type="AlphaFoldDB" id="A0AA36MZ04"/>
<organism evidence="2 3">
    <name type="scientific">Effrenium voratum</name>
    <dbReference type="NCBI Taxonomy" id="2562239"/>
    <lineage>
        <taxon>Eukaryota</taxon>
        <taxon>Sar</taxon>
        <taxon>Alveolata</taxon>
        <taxon>Dinophyceae</taxon>
        <taxon>Suessiales</taxon>
        <taxon>Symbiodiniaceae</taxon>
        <taxon>Effrenium</taxon>
    </lineage>
</organism>